<dbReference type="Pfam" id="PF07179">
    <property type="entry name" value="SseB"/>
    <property type="match status" value="1"/>
</dbReference>
<comment type="caution">
    <text evidence="2">The sequence shown here is derived from an EMBL/GenBank/DDBJ whole genome shotgun (WGS) entry which is preliminary data.</text>
</comment>
<evidence type="ECO:0000313" key="2">
    <source>
        <dbReference type="EMBL" id="MBB5844873.1"/>
    </source>
</evidence>
<dbReference type="AlphaFoldDB" id="A0A841AT96"/>
<name>A0A841AT96_9MICO</name>
<dbReference type="Proteomes" id="UP000536685">
    <property type="component" value="Unassembled WGS sequence"/>
</dbReference>
<feature type="domain" description="SseB protein N-terminal" evidence="1">
    <location>
        <begin position="9"/>
        <end position="130"/>
    </location>
</feature>
<gene>
    <name evidence="2" type="ORF">HD599_003196</name>
</gene>
<protein>
    <recommendedName>
        <fullName evidence="1">SseB protein N-terminal domain-containing protein</fullName>
    </recommendedName>
</protein>
<keyword evidence="3" id="KW-1185">Reference proteome</keyword>
<dbReference type="EMBL" id="JACHMJ010000001">
    <property type="protein sequence ID" value="MBB5844873.1"/>
    <property type="molecule type" value="Genomic_DNA"/>
</dbReference>
<accession>A0A841AT96</accession>
<evidence type="ECO:0000259" key="1">
    <source>
        <dbReference type="Pfam" id="PF07179"/>
    </source>
</evidence>
<dbReference type="RefSeq" id="WP_184239449.1">
    <property type="nucleotide sequence ID" value="NZ_JACHMJ010000001.1"/>
</dbReference>
<proteinExistence type="predicted"/>
<reference evidence="2 3" key="1">
    <citation type="submission" date="2020-08" db="EMBL/GenBank/DDBJ databases">
        <title>Sequencing the genomes of 1000 actinobacteria strains.</title>
        <authorList>
            <person name="Klenk H.-P."/>
        </authorList>
    </citation>
    <scope>NUCLEOTIDE SEQUENCE [LARGE SCALE GENOMIC DNA]</scope>
    <source>
        <strain evidence="2 3">DSM 105784</strain>
    </source>
</reference>
<evidence type="ECO:0000313" key="3">
    <source>
        <dbReference type="Proteomes" id="UP000536685"/>
    </source>
</evidence>
<dbReference type="InterPro" id="IPR009839">
    <property type="entry name" value="SseB_N"/>
</dbReference>
<organism evidence="2 3">
    <name type="scientific">Conyzicola lurida</name>
    <dbReference type="NCBI Taxonomy" id="1172621"/>
    <lineage>
        <taxon>Bacteria</taxon>
        <taxon>Bacillati</taxon>
        <taxon>Actinomycetota</taxon>
        <taxon>Actinomycetes</taxon>
        <taxon>Micrococcales</taxon>
        <taxon>Microbacteriaceae</taxon>
        <taxon>Conyzicola</taxon>
    </lineage>
</organism>
<sequence length="257" mass="26833">MDLVDNIPLRAKLVAFAASPDQTTFTDVMRMTLQGDLLLDMTGSDLRMSDDGSAIGVGSTLGFAQGTGPDGGRALFAYTNQAEVIRAHPDAPDDVRTLAQPAVATLEFAIAQGYQWLYLDNLGATCGLTLSDMELVLAGGRNDEVRQALGREDAAAVHTGVVDALALGGDLYLSVDDETQAVRTSPSADGTAVVLTFTSAVEGAAFDPKDSFRALPVAALIDLVLESSLGGIVINPAGPWAELDLDDLRGIRSALPQ</sequence>